<dbReference type="Pfam" id="PF00691">
    <property type="entry name" value="OmpA"/>
    <property type="match status" value="2"/>
</dbReference>
<dbReference type="CDD" id="cd07185">
    <property type="entry name" value="OmpA_C-like"/>
    <property type="match status" value="1"/>
</dbReference>
<dbReference type="EMBL" id="FOFB01000001">
    <property type="protein sequence ID" value="SEP59709.1"/>
    <property type="molecule type" value="Genomic_DNA"/>
</dbReference>
<gene>
    <name evidence="3" type="ORF">SAMN05444359_101187</name>
</gene>
<evidence type="ECO:0000313" key="4">
    <source>
        <dbReference type="Proteomes" id="UP000199021"/>
    </source>
</evidence>
<evidence type="ECO:0000313" key="3">
    <source>
        <dbReference type="EMBL" id="SEP59709.1"/>
    </source>
</evidence>
<feature type="domain" description="OmpA-like" evidence="2">
    <location>
        <begin position="11"/>
        <end position="124"/>
    </location>
</feature>
<dbReference type="PROSITE" id="PS51123">
    <property type="entry name" value="OMPA_2"/>
    <property type="match status" value="2"/>
</dbReference>
<dbReference type="InterPro" id="IPR050330">
    <property type="entry name" value="Bact_OuterMem_StrucFunc"/>
</dbReference>
<dbReference type="Gene3D" id="3.30.1330.60">
    <property type="entry name" value="OmpA-like domain"/>
    <property type="match status" value="2"/>
</dbReference>
<protein>
    <submittedName>
        <fullName evidence="3">OmpA family protein</fullName>
    </submittedName>
</protein>
<dbReference type="GO" id="GO:0016020">
    <property type="term" value="C:membrane"/>
    <property type="evidence" value="ECO:0007669"/>
    <property type="project" value="UniProtKB-UniRule"/>
</dbReference>
<dbReference type="PANTHER" id="PTHR30329:SF21">
    <property type="entry name" value="LIPOPROTEIN YIAD-RELATED"/>
    <property type="match status" value="1"/>
</dbReference>
<evidence type="ECO:0000256" key="1">
    <source>
        <dbReference type="PROSITE-ProRule" id="PRU00473"/>
    </source>
</evidence>
<dbReference type="InterPro" id="IPR006665">
    <property type="entry name" value="OmpA-like"/>
</dbReference>
<sequence>MSLVAQITGYVDSVEIHRTDTIYFDFGSDELTEQSAAAVASLAADRPGELELYLEGHTDAVGSDALNDALAERRSQNTLAAALAAGWPADAVEIRHFGEKRPIIKTTDREWRNRRVLLRSGLPKRYARFRGRITDEAGNPLAGGVIAHGRYLQDTARSNDEGEYTLFLPLDEAIRLDVYARNHFFSSHTLTLEAASATDTALVTRLETAAVGSKISVPDLYFVGNRRDLLKESLPVLPRLLQFMRTSPEIRIELAGHVNSPGDKQGPGSWQFRLAEGRAKLVHDYLLHFGIPASRISCRGYSNFEMIYPKARGENEMRANRRVEIRVLSSGVID</sequence>
<dbReference type="Proteomes" id="UP000199021">
    <property type="component" value="Unassembled WGS sequence"/>
</dbReference>
<dbReference type="PANTHER" id="PTHR30329">
    <property type="entry name" value="STATOR ELEMENT OF FLAGELLAR MOTOR COMPLEX"/>
    <property type="match status" value="1"/>
</dbReference>
<dbReference type="AlphaFoldDB" id="A0A1H8Z5H2"/>
<feature type="domain" description="OmpA-like" evidence="2">
    <location>
        <begin position="211"/>
        <end position="331"/>
    </location>
</feature>
<accession>A0A1H8Z5H2</accession>
<dbReference type="SUPFAM" id="SSF49464">
    <property type="entry name" value="Carboxypeptidase regulatory domain-like"/>
    <property type="match status" value="1"/>
</dbReference>
<evidence type="ECO:0000259" key="2">
    <source>
        <dbReference type="PROSITE" id="PS51123"/>
    </source>
</evidence>
<keyword evidence="1" id="KW-0472">Membrane</keyword>
<dbReference type="STRING" id="478744.SAMN05444359_101187"/>
<dbReference type="InParanoid" id="A0A1H8Z5H2"/>
<dbReference type="SUPFAM" id="SSF103088">
    <property type="entry name" value="OmpA-like"/>
    <property type="match status" value="2"/>
</dbReference>
<dbReference type="InterPro" id="IPR008969">
    <property type="entry name" value="CarboxyPept-like_regulatory"/>
</dbReference>
<proteinExistence type="predicted"/>
<keyword evidence="4" id="KW-1185">Reference proteome</keyword>
<reference evidence="4" key="1">
    <citation type="submission" date="2016-10" db="EMBL/GenBank/DDBJ databases">
        <authorList>
            <person name="Varghese N."/>
            <person name="Submissions S."/>
        </authorList>
    </citation>
    <scope>NUCLEOTIDE SEQUENCE [LARGE SCALE GENOMIC DNA]</scope>
    <source>
        <strain evidence="4">DSM 24740</strain>
    </source>
</reference>
<organism evidence="3 4">
    <name type="scientific">Neolewinella agarilytica</name>
    <dbReference type="NCBI Taxonomy" id="478744"/>
    <lineage>
        <taxon>Bacteria</taxon>
        <taxon>Pseudomonadati</taxon>
        <taxon>Bacteroidota</taxon>
        <taxon>Saprospiria</taxon>
        <taxon>Saprospirales</taxon>
        <taxon>Lewinellaceae</taxon>
        <taxon>Neolewinella</taxon>
    </lineage>
</organism>
<dbReference type="InterPro" id="IPR036737">
    <property type="entry name" value="OmpA-like_sf"/>
</dbReference>
<name>A0A1H8Z5H2_9BACT</name>